<comment type="caution">
    <text evidence="1">The sequence shown here is derived from an EMBL/GenBank/DDBJ whole genome shotgun (WGS) entry which is preliminary data.</text>
</comment>
<reference evidence="1 2" key="1">
    <citation type="journal article" date="2019" name="Int. J. Syst. Evol. Microbiol.">
        <title>The Global Catalogue of Microorganisms (GCM) 10K type strain sequencing project: providing services to taxonomists for standard genome sequencing and annotation.</title>
        <authorList>
            <consortium name="The Broad Institute Genomics Platform"/>
            <consortium name="The Broad Institute Genome Sequencing Center for Infectious Disease"/>
            <person name="Wu L."/>
            <person name="Ma J."/>
        </authorList>
    </citation>
    <scope>NUCLEOTIDE SEQUENCE [LARGE SCALE GENOMIC DNA]</scope>
    <source>
        <strain evidence="1 2">JCM 10977</strain>
    </source>
</reference>
<protein>
    <submittedName>
        <fullName evidence="1">Uncharacterized protein</fullName>
    </submittedName>
</protein>
<accession>A0ABN1RD16</accession>
<evidence type="ECO:0000313" key="1">
    <source>
        <dbReference type="EMBL" id="GAA0955104.1"/>
    </source>
</evidence>
<gene>
    <name evidence="1" type="ORF">GCM10009554_62080</name>
</gene>
<dbReference type="Proteomes" id="UP001500542">
    <property type="component" value="Unassembled WGS sequence"/>
</dbReference>
<dbReference type="RefSeq" id="WP_343978208.1">
    <property type="nucleotide sequence ID" value="NZ_BAAAHK010000017.1"/>
</dbReference>
<evidence type="ECO:0000313" key="2">
    <source>
        <dbReference type="Proteomes" id="UP001500542"/>
    </source>
</evidence>
<organism evidence="1 2">
    <name type="scientific">Kribbella koreensis</name>
    <dbReference type="NCBI Taxonomy" id="57909"/>
    <lineage>
        <taxon>Bacteria</taxon>
        <taxon>Bacillati</taxon>
        <taxon>Actinomycetota</taxon>
        <taxon>Actinomycetes</taxon>
        <taxon>Propionibacteriales</taxon>
        <taxon>Kribbellaceae</taxon>
        <taxon>Kribbella</taxon>
    </lineage>
</organism>
<dbReference type="EMBL" id="BAAAHK010000017">
    <property type="protein sequence ID" value="GAA0955104.1"/>
    <property type="molecule type" value="Genomic_DNA"/>
</dbReference>
<sequence>MADSVYEKTPAFFRCACVEAFFEAGNGDDLVGLQSAAFNEDELEAELDALLAV</sequence>
<keyword evidence="2" id="KW-1185">Reference proteome</keyword>
<name>A0ABN1RD16_9ACTN</name>
<proteinExistence type="predicted"/>